<proteinExistence type="predicted"/>
<evidence type="ECO:0000313" key="2">
    <source>
        <dbReference type="Proteomes" id="UP000178419"/>
    </source>
</evidence>
<sequence length="82" mass="9491">MNWITTNIRLSEEDYMELKIEAAKRRTSIAALVREKISTNKPSKKVGVNKIMKEINTVAKEVAKQNPELDLTKALIQMRYEQ</sequence>
<organism evidence="1 2">
    <name type="scientific">Candidatus Woesebacteria bacterium RIFCSPHIGHO2_01_FULL_38_9</name>
    <dbReference type="NCBI Taxonomy" id="1802492"/>
    <lineage>
        <taxon>Bacteria</taxon>
        <taxon>Candidatus Woeseibacteriota</taxon>
    </lineage>
</organism>
<gene>
    <name evidence="1" type="ORF">A2714_04215</name>
</gene>
<protein>
    <submittedName>
        <fullName evidence="1">Uncharacterized protein</fullName>
    </submittedName>
</protein>
<dbReference type="AlphaFoldDB" id="A0A1F7XY06"/>
<dbReference type="Proteomes" id="UP000178419">
    <property type="component" value="Unassembled WGS sequence"/>
</dbReference>
<accession>A0A1F7XY06</accession>
<dbReference type="EMBL" id="MGGE01000058">
    <property type="protein sequence ID" value="OGM19913.1"/>
    <property type="molecule type" value="Genomic_DNA"/>
</dbReference>
<reference evidence="1 2" key="1">
    <citation type="journal article" date="2016" name="Nat. Commun.">
        <title>Thousands of microbial genomes shed light on interconnected biogeochemical processes in an aquifer system.</title>
        <authorList>
            <person name="Anantharaman K."/>
            <person name="Brown C.T."/>
            <person name="Hug L.A."/>
            <person name="Sharon I."/>
            <person name="Castelle C.J."/>
            <person name="Probst A.J."/>
            <person name="Thomas B.C."/>
            <person name="Singh A."/>
            <person name="Wilkins M.J."/>
            <person name="Karaoz U."/>
            <person name="Brodie E.L."/>
            <person name="Williams K.H."/>
            <person name="Hubbard S.S."/>
            <person name="Banfield J.F."/>
        </authorList>
    </citation>
    <scope>NUCLEOTIDE SEQUENCE [LARGE SCALE GENOMIC DNA]</scope>
</reference>
<comment type="caution">
    <text evidence="1">The sequence shown here is derived from an EMBL/GenBank/DDBJ whole genome shotgun (WGS) entry which is preliminary data.</text>
</comment>
<evidence type="ECO:0000313" key="1">
    <source>
        <dbReference type="EMBL" id="OGM19913.1"/>
    </source>
</evidence>
<name>A0A1F7XY06_9BACT</name>